<dbReference type="GO" id="GO:0005737">
    <property type="term" value="C:cytoplasm"/>
    <property type="evidence" value="ECO:0007669"/>
    <property type="project" value="UniProtKB-SubCell"/>
</dbReference>
<name>A0A0H4T7L1_9BACT</name>
<comment type="function">
    <text evidence="3">Participates actively in the response to hyperosmotic and heat shock by preventing the aggregation of stress-denatured proteins, in association with DnaK and GrpE. It is the nucleotide exchange factor for DnaK and may function as a thermosensor. Unfolded proteins bind initially to DnaJ; upon interaction with the DnaJ-bound protein, DnaK hydrolyzes its bound ATP, resulting in the formation of a stable complex. GrpE releases ADP from DnaK; ATP binding to DnaK triggers the release of the substrate protein, thus completing the reaction cycle. Several rounds of ATP-dependent interactions between DnaJ, DnaK and GrpE are required for fully efficient folding.</text>
</comment>
<dbReference type="Gene3D" id="3.90.20.20">
    <property type="match status" value="1"/>
</dbReference>
<keyword evidence="3" id="KW-0963">Cytoplasm</keyword>
<dbReference type="GO" id="GO:0000774">
    <property type="term" value="F:adenyl-nucleotide exchange factor activity"/>
    <property type="evidence" value="ECO:0007669"/>
    <property type="project" value="InterPro"/>
</dbReference>
<dbReference type="InterPro" id="IPR009012">
    <property type="entry name" value="GrpE_head"/>
</dbReference>
<dbReference type="GO" id="GO:0051082">
    <property type="term" value="F:unfolded protein binding"/>
    <property type="evidence" value="ECO:0007669"/>
    <property type="project" value="TreeGrafter"/>
</dbReference>
<dbReference type="InterPro" id="IPR000740">
    <property type="entry name" value="GrpE"/>
</dbReference>
<feature type="region of interest" description="Disordered" evidence="5">
    <location>
        <begin position="1"/>
        <end position="32"/>
    </location>
</feature>
<reference evidence="6" key="1">
    <citation type="journal article" date="2015" name="ISME J.">
        <title>Aquifer environment selects for microbial species cohorts in sediment and groundwater.</title>
        <authorList>
            <person name="Hug L.A."/>
            <person name="Thomas B.C."/>
            <person name="Brown C.T."/>
            <person name="Frischkorn K.R."/>
            <person name="Williams K.H."/>
            <person name="Tringe S.G."/>
            <person name="Banfield J.F."/>
        </authorList>
    </citation>
    <scope>NUCLEOTIDE SEQUENCE</scope>
</reference>
<evidence type="ECO:0000313" key="6">
    <source>
        <dbReference type="EMBL" id="AKQ02437.1"/>
    </source>
</evidence>
<dbReference type="PANTHER" id="PTHR21237">
    <property type="entry name" value="GRPE PROTEIN"/>
    <property type="match status" value="1"/>
</dbReference>
<dbReference type="Gene3D" id="2.30.22.10">
    <property type="entry name" value="Head domain of nucleotide exchange factor GrpE"/>
    <property type="match status" value="1"/>
</dbReference>
<comment type="similarity">
    <text evidence="1 3 4">Belongs to the GrpE family.</text>
</comment>
<dbReference type="SUPFAM" id="SSF58014">
    <property type="entry name" value="Coiled-coil domain of nucleotide exchange factor GrpE"/>
    <property type="match status" value="1"/>
</dbReference>
<organism evidence="6">
    <name type="scientific">uncultured Parcubacteria bacterium Rifle_16ft_4_minimus_37647</name>
    <dbReference type="NCBI Taxonomy" id="1665140"/>
    <lineage>
        <taxon>Bacteria</taxon>
        <taxon>Candidatus Parcubacteria</taxon>
        <taxon>environmental samples</taxon>
    </lineage>
</organism>
<proteinExistence type="inferred from homology"/>
<dbReference type="CDD" id="cd00446">
    <property type="entry name" value="GrpE"/>
    <property type="match status" value="1"/>
</dbReference>
<sequence>MSDKDKDPKEEAGSRKDRKDSKDELKKAKAERDEYLDGWKRAKADLINYKRDELRRLEQVVQFANEDMISDIITVIDSFELAIASMEKDNPAVKGTEMIKSKLEDVLKKRGVSRIIINKGDKFDPNFHEAVTTVSGESEKGDKPDTIAEEFEAGYMLYGKVIKASKVKVFK</sequence>
<evidence type="ECO:0000256" key="2">
    <source>
        <dbReference type="ARBA" id="ARBA00023186"/>
    </source>
</evidence>
<dbReference type="SUPFAM" id="SSF51064">
    <property type="entry name" value="Head domain of nucleotide exchange factor GrpE"/>
    <property type="match status" value="1"/>
</dbReference>
<dbReference type="HAMAP" id="MF_01151">
    <property type="entry name" value="GrpE"/>
    <property type="match status" value="1"/>
</dbReference>
<protein>
    <recommendedName>
        <fullName evidence="3">Protein GrpE</fullName>
    </recommendedName>
    <alternativeName>
        <fullName evidence="3">HSP-70 cofactor</fullName>
    </alternativeName>
</protein>
<keyword evidence="3" id="KW-0346">Stress response</keyword>
<evidence type="ECO:0000256" key="3">
    <source>
        <dbReference type="HAMAP-Rule" id="MF_01151"/>
    </source>
</evidence>
<dbReference type="GO" id="GO:0051087">
    <property type="term" value="F:protein-folding chaperone binding"/>
    <property type="evidence" value="ECO:0007669"/>
    <property type="project" value="InterPro"/>
</dbReference>
<gene>
    <name evidence="3" type="primary">grpE</name>
</gene>
<dbReference type="EMBL" id="KT007000">
    <property type="protein sequence ID" value="AKQ02437.1"/>
    <property type="molecule type" value="Genomic_DNA"/>
</dbReference>
<evidence type="ECO:0000256" key="4">
    <source>
        <dbReference type="RuleBase" id="RU004478"/>
    </source>
</evidence>
<comment type="subcellular location">
    <subcellularLocation>
        <location evidence="3">Cytoplasm</location>
    </subcellularLocation>
</comment>
<accession>A0A0H4T7L1</accession>
<comment type="subunit">
    <text evidence="3">Homodimer.</text>
</comment>
<dbReference type="GO" id="GO:0042803">
    <property type="term" value="F:protein homodimerization activity"/>
    <property type="evidence" value="ECO:0007669"/>
    <property type="project" value="InterPro"/>
</dbReference>
<dbReference type="PANTHER" id="PTHR21237:SF23">
    <property type="entry name" value="GRPE PROTEIN HOMOLOG, MITOCHONDRIAL"/>
    <property type="match status" value="1"/>
</dbReference>
<keyword evidence="2 3" id="KW-0143">Chaperone</keyword>
<evidence type="ECO:0000256" key="5">
    <source>
        <dbReference type="SAM" id="MobiDB-lite"/>
    </source>
</evidence>
<dbReference type="GO" id="GO:0006457">
    <property type="term" value="P:protein folding"/>
    <property type="evidence" value="ECO:0007669"/>
    <property type="project" value="InterPro"/>
</dbReference>
<dbReference type="Pfam" id="PF01025">
    <property type="entry name" value="GrpE"/>
    <property type="match status" value="1"/>
</dbReference>
<dbReference type="InterPro" id="IPR013805">
    <property type="entry name" value="GrpE_CC"/>
</dbReference>
<dbReference type="AlphaFoldDB" id="A0A0H4T7L1"/>
<dbReference type="PRINTS" id="PR00773">
    <property type="entry name" value="GRPEPROTEIN"/>
</dbReference>
<evidence type="ECO:0000256" key="1">
    <source>
        <dbReference type="ARBA" id="ARBA00009054"/>
    </source>
</evidence>